<evidence type="ECO:0000313" key="2">
    <source>
        <dbReference type="EMBL" id="MBB5284770.1"/>
    </source>
</evidence>
<sequence length="91" mass="10655">MTINDLDPRERPYVLGARLAIFLYILPMLLLAYQVIQLPLWALYLLPLPYFLVTGYCYLKLSEEGRLFIRPLSLALTLVMHIAICYYIFGR</sequence>
<evidence type="ECO:0000256" key="1">
    <source>
        <dbReference type="SAM" id="Phobius"/>
    </source>
</evidence>
<comment type="caution">
    <text evidence="2">The sequence shown here is derived from an EMBL/GenBank/DDBJ whole genome shotgun (WGS) entry which is preliminary data.</text>
</comment>
<gene>
    <name evidence="2" type="ORF">HNQ92_002918</name>
</gene>
<feature type="transmembrane region" description="Helical" evidence="1">
    <location>
        <begin position="41"/>
        <end position="59"/>
    </location>
</feature>
<organism evidence="2 3">
    <name type="scientific">Rhabdobacter roseus</name>
    <dbReference type="NCBI Taxonomy" id="1655419"/>
    <lineage>
        <taxon>Bacteria</taxon>
        <taxon>Pseudomonadati</taxon>
        <taxon>Bacteroidota</taxon>
        <taxon>Cytophagia</taxon>
        <taxon>Cytophagales</taxon>
        <taxon>Cytophagaceae</taxon>
        <taxon>Rhabdobacter</taxon>
    </lineage>
</organism>
<proteinExistence type="predicted"/>
<dbReference type="RefSeq" id="WP_184174731.1">
    <property type="nucleotide sequence ID" value="NZ_JACHGF010000004.1"/>
</dbReference>
<accession>A0A840TXZ6</accession>
<evidence type="ECO:0000313" key="3">
    <source>
        <dbReference type="Proteomes" id="UP000557307"/>
    </source>
</evidence>
<dbReference type="GO" id="GO:0016740">
    <property type="term" value="F:transferase activity"/>
    <property type="evidence" value="ECO:0007669"/>
    <property type="project" value="UniProtKB-KW"/>
</dbReference>
<keyword evidence="3" id="KW-1185">Reference proteome</keyword>
<keyword evidence="1" id="KW-0472">Membrane</keyword>
<reference evidence="2 3" key="1">
    <citation type="submission" date="2020-08" db="EMBL/GenBank/DDBJ databases">
        <title>Genomic Encyclopedia of Type Strains, Phase IV (KMG-IV): sequencing the most valuable type-strain genomes for metagenomic binning, comparative biology and taxonomic classification.</title>
        <authorList>
            <person name="Goeker M."/>
        </authorList>
    </citation>
    <scope>NUCLEOTIDE SEQUENCE [LARGE SCALE GENOMIC DNA]</scope>
    <source>
        <strain evidence="2 3">DSM 105074</strain>
    </source>
</reference>
<keyword evidence="1" id="KW-0812">Transmembrane</keyword>
<protein>
    <submittedName>
        <fullName evidence="2">Glucan phosphoethanolaminetransferase (Alkaline phosphatase superfamily)</fullName>
    </submittedName>
</protein>
<keyword evidence="1" id="KW-1133">Transmembrane helix</keyword>
<dbReference type="AlphaFoldDB" id="A0A840TXZ6"/>
<feature type="transmembrane region" description="Helical" evidence="1">
    <location>
        <begin position="12"/>
        <end position="35"/>
    </location>
</feature>
<feature type="transmembrane region" description="Helical" evidence="1">
    <location>
        <begin position="71"/>
        <end position="89"/>
    </location>
</feature>
<dbReference type="Proteomes" id="UP000557307">
    <property type="component" value="Unassembled WGS sequence"/>
</dbReference>
<dbReference type="EMBL" id="JACHGF010000004">
    <property type="protein sequence ID" value="MBB5284770.1"/>
    <property type="molecule type" value="Genomic_DNA"/>
</dbReference>
<name>A0A840TXZ6_9BACT</name>
<keyword evidence="2" id="KW-0808">Transferase</keyword>